<feature type="transmembrane region" description="Helical" evidence="2">
    <location>
        <begin position="212"/>
        <end position="235"/>
    </location>
</feature>
<sequence>MTATTARATSDPPPVVRLLWLAIALASLAFYLDEQLVAVGLADELVAPDVQFERLRIGDAQTCVTLRRASPATGRWRSRETCYKMFPDKKDPGTTIRDLETGVELVLKSVCEEEDDEWVASKLGIPARLPVVEIWQKQCQGWRIGSGSAQVLTIAAVLALGLCLQAEHDSERLSVGPSFLILPALVLSCLPMLIWQHVLWDSSFDAGRSHSLWKWAIALLFSVSFLRGFVAPIVWATTPHAEQTAEAADTSESASDDQEQHLPTEEEQDETPTEEEQDEPETAGDDEKAKCDCHYHSCKCGKEVLLLWKRIRALLFFVSILRGFLAPIVWAASPHTGQTAEAAVTSESASDGQERRGGEENDQQLPSEQEQGEPETAGGDEKAKCDCHYHCCKCGKEVLSSALKRRYRRPQRASRRLRVLLRKREERAVDDSPPSAVKGDDRDSDDWDQVDAPQDGGDTGIRQRHRYAGPPRVPT</sequence>
<keyword evidence="4" id="KW-1185">Reference proteome</keyword>
<feature type="transmembrane region" description="Helical" evidence="2">
    <location>
        <begin position="313"/>
        <end position="332"/>
    </location>
</feature>
<keyword evidence="2" id="KW-1133">Transmembrane helix</keyword>
<dbReference type="Proteomes" id="UP001209570">
    <property type="component" value="Unassembled WGS sequence"/>
</dbReference>
<feature type="region of interest" description="Disordered" evidence="1">
    <location>
        <begin position="424"/>
        <end position="475"/>
    </location>
</feature>
<dbReference type="EMBL" id="JAKCXM010000007">
    <property type="protein sequence ID" value="KAJ0408968.1"/>
    <property type="molecule type" value="Genomic_DNA"/>
</dbReference>
<feature type="region of interest" description="Disordered" evidence="1">
    <location>
        <begin position="340"/>
        <end position="379"/>
    </location>
</feature>
<evidence type="ECO:0000313" key="3">
    <source>
        <dbReference type="EMBL" id="KAJ0408968.1"/>
    </source>
</evidence>
<gene>
    <name evidence="3" type="ORF">P43SY_002847</name>
</gene>
<keyword evidence="2" id="KW-0472">Membrane</keyword>
<comment type="caution">
    <text evidence="3">The sequence shown here is derived from an EMBL/GenBank/DDBJ whole genome shotgun (WGS) entry which is preliminary data.</text>
</comment>
<name>A0AAD5LSH2_PYTIN</name>
<dbReference type="AlphaFoldDB" id="A0AAD5LSH2"/>
<reference evidence="3" key="1">
    <citation type="submission" date="2021-12" db="EMBL/GenBank/DDBJ databases">
        <title>Prjna785345.</title>
        <authorList>
            <person name="Rujirawat T."/>
            <person name="Krajaejun T."/>
        </authorList>
    </citation>
    <scope>NUCLEOTIDE SEQUENCE</scope>
    <source>
        <strain evidence="3">Pi057C3</strain>
    </source>
</reference>
<evidence type="ECO:0008006" key="5">
    <source>
        <dbReference type="Google" id="ProtNLM"/>
    </source>
</evidence>
<feature type="region of interest" description="Disordered" evidence="1">
    <location>
        <begin position="241"/>
        <end position="289"/>
    </location>
</feature>
<evidence type="ECO:0000256" key="1">
    <source>
        <dbReference type="SAM" id="MobiDB-lite"/>
    </source>
</evidence>
<feature type="transmembrane region" description="Helical" evidence="2">
    <location>
        <begin position="179"/>
        <end position="200"/>
    </location>
</feature>
<evidence type="ECO:0000313" key="4">
    <source>
        <dbReference type="Proteomes" id="UP001209570"/>
    </source>
</evidence>
<feature type="compositionally biased region" description="Low complexity" evidence="1">
    <location>
        <begin position="241"/>
        <end position="253"/>
    </location>
</feature>
<feature type="transmembrane region" description="Helical" evidence="2">
    <location>
        <begin position="15"/>
        <end position="32"/>
    </location>
</feature>
<protein>
    <recommendedName>
        <fullName evidence="5">Transmembrane protein</fullName>
    </recommendedName>
</protein>
<proteinExistence type="predicted"/>
<evidence type="ECO:0000256" key="2">
    <source>
        <dbReference type="SAM" id="Phobius"/>
    </source>
</evidence>
<keyword evidence="2" id="KW-0812">Transmembrane</keyword>
<accession>A0AAD5LSH2</accession>
<organism evidence="3 4">
    <name type="scientific">Pythium insidiosum</name>
    <name type="common">Pythiosis disease agent</name>
    <dbReference type="NCBI Taxonomy" id="114742"/>
    <lineage>
        <taxon>Eukaryota</taxon>
        <taxon>Sar</taxon>
        <taxon>Stramenopiles</taxon>
        <taxon>Oomycota</taxon>
        <taxon>Peronosporomycetes</taxon>
        <taxon>Pythiales</taxon>
        <taxon>Pythiaceae</taxon>
        <taxon>Pythium</taxon>
    </lineage>
</organism>
<feature type="compositionally biased region" description="Low complexity" evidence="1">
    <location>
        <begin position="340"/>
        <end position="350"/>
    </location>
</feature>
<feature type="compositionally biased region" description="Acidic residues" evidence="1">
    <location>
        <begin position="265"/>
        <end position="284"/>
    </location>
</feature>